<keyword evidence="1" id="KW-0472">Membrane</keyword>
<feature type="transmembrane region" description="Helical" evidence="1">
    <location>
        <begin position="114"/>
        <end position="138"/>
    </location>
</feature>
<dbReference type="EMBL" id="ML978712">
    <property type="protein sequence ID" value="KAF2091219.1"/>
    <property type="molecule type" value="Genomic_DNA"/>
</dbReference>
<evidence type="ECO:0000313" key="3">
    <source>
        <dbReference type="Proteomes" id="UP000799776"/>
    </source>
</evidence>
<protein>
    <submittedName>
        <fullName evidence="2">Uncharacterized protein</fullName>
    </submittedName>
</protein>
<keyword evidence="1" id="KW-0812">Transmembrane</keyword>
<organism evidence="2 3">
    <name type="scientific">Saccharata proteae CBS 121410</name>
    <dbReference type="NCBI Taxonomy" id="1314787"/>
    <lineage>
        <taxon>Eukaryota</taxon>
        <taxon>Fungi</taxon>
        <taxon>Dikarya</taxon>
        <taxon>Ascomycota</taxon>
        <taxon>Pezizomycotina</taxon>
        <taxon>Dothideomycetes</taxon>
        <taxon>Dothideomycetes incertae sedis</taxon>
        <taxon>Botryosphaeriales</taxon>
        <taxon>Saccharataceae</taxon>
        <taxon>Saccharata</taxon>
    </lineage>
</organism>
<comment type="caution">
    <text evidence="2">The sequence shown here is derived from an EMBL/GenBank/DDBJ whole genome shotgun (WGS) entry which is preliminary data.</text>
</comment>
<keyword evidence="3" id="KW-1185">Reference proteome</keyword>
<gene>
    <name evidence="2" type="ORF">K490DRAFT_54113</name>
</gene>
<evidence type="ECO:0000256" key="1">
    <source>
        <dbReference type="SAM" id="Phobius"/>
    </source>
</evidence>
<reference evidence="2" key="1">
    <citation type="journal article" date="2020" name="Stud. Mycol.">
        <title>101 Dothideomycetes genomes: a test case for predicting lifestyles and emergence of pathogens.</title>
        <authorList>
            <person name="Haridas S."/>
            <person name="Albert R."/>
            <person name="Binder M."/>
            <person name="Bloem J."/>
            <person name="Labutti K."/>
            <person name="Salamov A."/>
            <person name="Andreopoulos B."/>
            <person name="Baker S."/>
            <person name="Barry K."/>
            <person name="Bills G."/>
            <person name="Bluhm B."/>
            <person name="Cannon C."/>
            <person name="Castanera R."/>
            <person name="Culley D."/>
            <person name="Daum C."/>
            <person name="Ezra D."/>
            <person name="Gonzalez J."/>
            <person name="Henrissat B."/>
            <person name="Kuo A."/>
            <person name="Liang C."/>
            <person name="Lipzen A."/>
            <person name="Lutzoni F."/>
            <person name="Magnuson J."/>
            <person name="Mondo S."/>
            <person name="Nolan M."/>
            <person name="Ohm R."/>
            <person name="Pangilinan J."/>
            <person name="Park H.-J."/>
            <person name="Ramirez L."/>
            <person name="Alfaro M."/>
            <person name="Sun H."/>
            <person name="Tritt A."/>
            <person name="Yoshinaga Y."/>
            <person name="Zwiers L.-H."/>
            <person name="Turgeon B."/>
            <person name="Goodwin S."/>
            <person name="Spatafora J."/>
            <person name="Crous P."/>
            <person name="Grigoriev I."/>
        </authorList>
    </citation>
    <scope>NUCLEOTIDE SEQUENCE</scope>
    <source>
        <strain evidence="2">CBS 121410</strain>
    </source>
</reference>
<dbReference type="Proteomes" id="UP000799776">
    <property type="component" value="Unassembled WGS sequence"/>
</dbReference>
<proteinExistence type="predicted"/>
<evidence type="ECO:0000313" key="2">
    <source>
        <dbReference type="EMBL" id="KAF2091219.1"/>
    </source>
</evidence>
<sequence>MRLVASDLLMRERHHPRATRTPPPGKPYFEHALFTFTSSSLCCRQSSVSSIDISTYEPSTLHAVPEVVQSPLLFVFCCPSTTSGIVDSLLSSRQPSSILRVIAAVEAYAVTMPFLAIMLGLSIVLIKTVALAAFTLYIRDA</sequence>
<keyword evidence="1" id="KW-1133">Transmembrane helix</keyword>
<accession>A0A9P4I2B3</accession>
<name>A0A9P4I2B3_9PEZI</name>
<dbReference type="AlphaFoldDB" id="A0A9P4I2B3"/>